<dbReference type="PANTHER" id="PTHR16290">
    <property type="entry name" value="TRANSCRIPTION FACTOR SMIF DECAPPING ENZYME DCP1"/>
    <property type="match status" value="1"/>
</dbReference>
<evidence type="ECO:0000256" key="3">
    <source>
        <dbReference type="ARBA" id="ARBA00022490"/>
    </source>
</evidence>
<evidence type="ECO:0000313" key="5">
    <source>
        <dbReference type="Proteomes" id="UP000289340"/>
    </source>
</evidence>
<reference evidence="4 5" key="1">
    <citation type="submission" date="2018-09" db="EMBL/GenBank/DDBJ databases">
        <title>A high-quality reference genome of wild soybean provides a powerful tool to mine soybean genomes.</title>
        <authorList>
            <person name="Xie M."/>
            <person name="Chung C.Y.L."/>
            <person name="Li M.-W."/>
            <person name="Wong F.-L."/>
            <person name="Chan T.-F."/>
            <person name="Lam H.-M."/>
        </authorList>
    </citation>
    <scope>NUCLEOTIDE SEQUENCE [LARGE SCALE GENOMIC DNA]</scope>
    <source>
        <strain evidence="5">cv. W05</strain>
        <tissue evidence="4">Hypocotyl of etiolated seedlings</tissue>
    </source>
</reference>
<dbReference type="Gene3D" id="2.30.29.30">
    <property type="entry name" value="Pleckstrin-homology domain (PH domain)/Phosphotyrosine-binding domain (PTB)"/>
    <property type="match status" value="1"/>
</dbReference>
<dbReference type="AlphaFoldDB" id="A0A445FIX5"/>
<dbReference type="GO" id="GO:0003729">
    <property type="term" value="F:mRNA binding"/>
    <property type="evidence" value="ECO:0007669"/>
    <property type="project" value="TreeGrafter"/>
</dbReference>
<dbReference type="SUPFAM" id="SSF50729">
    <property type="entry name" value="PH domain-like"/>
    <property type="match status" value="1"/>
</dbReference>
<dbReference type="Proteomes" id="UP000289340">
    <property type="component" value="Chromosome 19"/>
</dbReference>
<protein>
    <submittedName>
        <fullName evidence="4">mRNA-decapping enzyme-like protein isoform B</fullName>
    </submittedName>
</protein>
<evidence type="ECO:0000256" key="1">
    <source>
        <dbReference type="ARBA" id="ARBA00004496"/>
    </source>
</evidence>
<dbReference type="GO" id="GO:0000290">
    <property type="term" value="P:deadenylation-dependent decapping of nuclear-transcribed mRNA"/>
    <property type="evidence" value="ECO:0007669"/>
    <property type="project" value="InterPro"/>
</dbReference>
<accession>A0A445FIX5</accession>
<dbReference type="EMBL" id="QZWG01000019">
    <property type="protein sequence ID" value="RZB48774.1"/>
    <property type="molecule type" value="Genomic_DNA"/>
</dbReference>
<comment type="subcellular location">
    <subcellularLocation>
        <location evidence="1">Cytoplasm</location>
    </subcellularLocation>
</comment>
<dbReference type="GO" id="GO:0000932">
    <property type="term" value="C:P-body"/>
    <property type="evidence" value="ECO:0007669"/>
    <property type="project" value="TreeGrafter"/>
</dbReference>
<organism evidence="4 5">
    <name type="scientific">Glycine soja</name>
    <name type="common">Wild soybean</name>
    <dbReference type="NCBI Taxonomy" id="3848"/>
    <lineage>
        <taxon>Eukaryota</taxon>
        <taxon>Viridiplantae</taxon>
        <taxon>Streptophyta</taxon>
        <taxon>Embryophyta</taxon>
        <taxon>Tracheophyta</taxon>
        <taxon>Spermatophyta</taxon>
        <taxon>Magnoliopsida</taxon>
        <taxon>eudicotyledons</taxon>
        <taxon>Gunneridae</taxon>
        <taxon>Pentapetalae</taxon>
        <taxon>rosids</taxon>
        <taxon>fabids</taxon>
        <taxon>Fabales</taxon>
        <taxon>Fabaceae</taxon>
        <taxon>Papilionoideae</taxon>
        <taxon>50 kb inversion clade</taxon>
        <taxon>NPAAA clade</taxon>
        <taxon>indigoferoid/millettioid clade</taxon>
        <taxon>Phaseoleae</taxon>
        <taxon>Glycine</taxon>
        <taxon>Glycine subgen. Soja</taxon>
    </lineage>
</organism>
<sequence>MSQTKKLTPNLDQQSTKVLNLTVLQRIDPFIEEILFTAAHVSFYDFNIESNQWSRKDVEGSLFVVKRNSQPRFQFIVMNRRNTDNLVENLLDFEYELKKPYLLYRNAAQEVNGIWFYNPDECEEVANLFNRILNAYPKTAPTTVLPVNISESEELQPVSIIPESPLESSSATASAIDAVEDPANTNFLSVRNVVACQFYLLFGEYFCNVTLLHSLLYDVCGFRIFLIQLLQTLKVTGNYASNMENFRQHSATVTSAPSGLFSTAPAVQIPSASHSTSSISGFPLDSLETAKSGNQIINLVKPSTFFASTSSSSLLVPPISSSVQPSAAVQHSLNLPRQYGTPVLQPFPPPNPPLSLTPISSSTPNRPVFSRDNVRDALLSLVQEDQFIDMMFQALLKVSHS</sequence>
<gene>
    <name evidence="4" type="ORF">D0Y65_052001</name>
</gene>
<dbReference type="InterPro" id="IPR010334">
    <property type="entry name" value="Dcp1"/>
</dbReference>
<dbReference type="PANTHER" id="PTHR16290:SF35">
    <property type="entry name" value="MRNA-DECAPPING ENZYME-LIKE PROTEIN"/>
    <property type="match status" value="1"/>
</dbReference>
<dbReference type="FunFam" id="2.30.29.30:FF:000159">
    <property type="entry name" value="mRNA-decapping enzyme-like protein"/>
    <property type="match status" value="1"/>
</dbReference>
<keyword evidence="5" id="KW-1185">Reference proteome</keyword>
<dbReference type="InterPro" id="IPR011993">
    <property type="entry name" value="PH-like_dom_sf"/>
</dbReference>
<proteinExistence type="inferred from homology"/>
<keyword evidence="3" id="KW-0963">Cytoplasm</keyword>
<evidence type="ECO:0000256" key="2">
    <source>
        <dbReference type="ARBA" id="ARBA00008778"/>
    </source>
</evidence>
<comment type="caution">
    <text evidence="4">The sequence shown here is derived from an EMBL/GenBank/DDBJ whole genome shotgun (WGS) entry which is preliminary data.</text>
</comment>
<dbReference type="GO" id="GO:0008047">
    <property type="term" value="F:enzyme activator activity"/>
    <property type="evidence" value="ECO:0007669"/>
    <property type="project" value="InterPro"/>
</dbReference>
<dbReference type="GO" id="GO:0031087">
    <property type="term" value="P:deadenylation-independent decapping of nuclear-transcribed mRNA"/>
    <property type="evidence" value="ECO:0007669"/>
    <property type="project" value="TreeGrafter"/>
</dbReference>
<comment type="similarity">
    <text evidence="2">Belongs to the DCP1 family.</text>
</comment>
<evidence type="ECO:0000313" key="4">
    <source>
        <dbReference type="EMBL" id="RZB48774.1"/>
    </source>
</evidence>
<dbReference type="CDD" id="cd13182">
    <property type="entry name" value="EVH1-like_Dcp1"/>
    <property type="match status" value="1"/>
</dbReference>
<dbReference type="Pfam" id="PF06058">
    <property type="entry name" value="DCP1"/>
    <property type="match status" value="1"/>
</dbReference>
<name>A0A445FIX5_GLYSO</name>